<dbReference type="RefSeq" id="WP_253565998.1">
    <property type="nucleotide sequence ID" value="NZ_JAMZEK010000002.1"/>
</dbReference>
<keyword evidence="2" id="KW-1185">Reference proteome</keyword>
<accession>A0ABT1F9W8</accession>
<comment type="caution">
    <text evidence="1">The sequence shown here is derived from an EMBL/GenBank/DDBJ whole genome shotgun (WGS) entry which is preliminary data.</text>
</comment>
<dbReference type="EMBL" id="JAMZEK010000002">
    <property type="protein sequence ID" value="MCP1374175.1"/>
    <property type="molecule type" value="Genomic_DNA"/>
</dbReference>
<dbReference type="Proteomes" id="UP001204615">
    <property type="component" value="Unassembled WGS sequence"/>
</dbReference>
<protein>
    <recommendedName>
        <fullName evidence="3">DUF2283 domain-containing protein</fullName>
    </recommendedName>
</protein>
<gene>
    <name evidence="1" type="ORF">NC595_08880</name>
</gene>
<sequence>MNHPLYNLLSELEAARIHFSLARYRPDSVLVTLTLVGERVEVDVFEDGHLEVSRFLGNEDIIGGQELVSQIIARNAEPAA</sequence>
<evidence type="ECO:0000313" key="2">
    <source>
        <dbReference type="Proteomes" id="UP001204615"/>
    </source>
</evidence>
<evidence type="ECO:0008006" key="3">
    <source>
        <dbReference type="Google" id="ProtNLM"/>
    </source>
</evidence>
<organism evidence="1 2">
    <name type="scientific">Dyella lutea</name>
    <dbReference type="NCBI Taxonomy" id="2950441"/>
    <lineage>
        <taxon>Bacteria</taxon>
        <taxon>Pseudomonadati</taxon>
        <taxon>Pseudomonadota</taxon>
        <taxon>Gammaproteobacteria</taxon>
        <taxon>Lysobacterales</taxon>
        <taxon>Rhodanobacteraceae</taxon>
        <taxon>Dyella</taxon>
    </lineage>
</organism>
<name>A0ABT1F9W8_9GAMM</name>
<proteinExistence type="predicted"/>
<evidence type="ECO:0000313" key="1">
    <source>
        <dbReference type="EMBL" id="MCP1374175.1"/>
    </source>
</evidence>
<reference evidence="1 2" key="1">
    <citation type="submission" date="2022-06" db="EMBL/GenBank/DDBJ databases">
        <title>Dyella sp. Sa strain:Sa Genome sequencing.</title>
        <authorList>
            <person name="Park S."/>
        </authorList>
    </citation>
    <scope>NUCLEOTIDE SEQUENCE [LARGE SCALE GENOMIC DNA]</scope>
    <source>
        <strain evidence="1 2">Sa</strain>
    </source>
</reference>